<accession>A0ABV1RRU3</accession>
<dbReference type="InterPro" id="IPR013783">
    <property type="entry name" value="Ig-like_fold"/>
</dbReference>
<dbReference type="SUPFAM" id="SSF49265">
    <property type="entry name" value="Fibronectin type III"/>
    <property type="match status" value="2"/>
</dbReference>
<proteinExistence type="predicted"/>
<sequence>MPKSLRLRYLLPGGLLWVLILLLGSLTEAQATHIRAGDITAKRDTTPDPKPRRFFFTMVMYTDRASQADDPEVEISLGDGNVILVPRKSVTPVGDFSDQIDKEVFEWEYTYGADGTYTVSWNGINRNPGILNITPPSDQLTFYISTTINVSALRGFNSTPFFTVAPIDKASIGERWVHNPGAYDPEGDSLSFKLRVPLRKDVAGNISAVPGYSLPDRTFNCRNSQDTGAATFTLNMENGQLVWDAPCRIGEYNVAFVVEEWRVTATGGRIKLGEVVRDMQILVIDAENNPPVLEPLDTCVIAGETFTGIVRATDEDNDLITITAFGGILLPGPGGSAARANFTQLTNTPGLATGRLTWSTECADVRERPYQVIFRAEDQPKAGKKLADLQPWNIRVVGPPPQNLRAAGGDRSVKLDWDRYVCQNAVTMRIYRREGPSNFVPDRCETGVPSSTGYVFIDEVRKDANGNWPTTYTDNNKGAGLKAGVQYCYIIYAEFPSPGRGKSIASREVCIMVDQDVPYLTNVTVTNTSTTDGRITVQWTQPRKVDKLTPPFQYRLYRKEGQAATNTGYVEVKRTNVLSDTIFRDTGLNTVEKAYRYKLEFYQSTTTAGPPNVLRDTTSASSVFLTVTPSTGETKNVALSWTYNVPWRNEVLPHTVYRREGTSGTFVAIGEVNASATGGSFVDSGTESAPLERGKTYCYYVEASGTYQLSEIKEPLLNNSQQVCAELPKLVCPPVLTIDELNCDEFLASPTEPPYQNVLTWEPQITGDCTDEIKHYTVYFKGPGQTDYTEIAQVPGNITTYTHTGLESFAGCYVVTATDVNDVESEFSNEVCKDNCFFFMLPNIITPNGDNLNDVFTPDKKARFIKSVKFTVFNRWGVKVYEGNDKDINWPGTDSNGNRLNDGVYYYESQVEFFSIDPANTFKKYKGWVEIVR</sequence>
<dbReference type="NCBIfam" id="TIGR04131">
    <property type="entry name" value="Bac_Flav_CTERM"/>
    <property type="match status" value="1"/>
</dbReference>
<reference evidence="1 2" key="1">
    <citation type="submission" date="2024-06" db="EMBL/GenBank/DDBJ databases">
        <title>Pontibacter populi HYL7-15.</title>
        <authorList>
            <person name="Kim M.K."/>
        </authorList>
    </citation>
    <scope>NUCLEOTIDE SEQUENCE [LARGE SCALE GENOMIC DNA]</scope>
    <source>
        <strain evidence="1 2">HYL7-15</strain>
    </source>
</reference>
<dbReference type="EMBL" id="JBEOKT010000004">
    <property type="protein sequence ID" value="MER2997115.1"/>
    <property type="molecule type" value="Genomic_DNA"/>
</dbReference>
<comment type="caution">
    <text evidence="1">The sequence shown here is derived from an EMBL/GenBank/DDBJ whole genome shotgun (WGS) entry which is preliminary data.</text>
</comment>
<keyword evidence="2" id="KW-1185">Reference proteome</keyword>
<dbReference type="RefSeq" id="WP_350411490.1">
    <property type="nucleotide sequence ID" value="NZ_JBEOKT010000004.1"/>
</dbReference>
<dbReference type="InterPro" id="IPR026341">
    <property type="entry name" value="T9SS_type_B"/>
</dbReference>
<dbReference type="Proteomes" id="UP001476807">
    <property type="component" value="Unassembled WGS sequence"/>
</dbReference>
<dbReference type="Pfam" id="PF13585">
    <property type="entry name" value="CHU_C"/>
    <property type="match status" value="1"/>
</dbReference>
<gene>
    <name evidence="1" type="ORF">ABS362_06120</name>
</gene>
<evidence type="ECO:0000313" key="2">
    <source>
        <dbReference type="Proteomes" id="UP001476807"/>
    </source>
</evidence>
<dbReference type="InterPro" id="IPR036116">
    <property type="entry name" value="FN3_sf"/>
</dbReference>
<protein>
    <submittedName>
        <fullName evidence="1">Gliding motility-associated C-terminal domain-containing protein</fullName>
    </submittedName>
</protein>
<organism evidence="1 2">
    <name type="scientific">Pontibacter populi</name>
    <dbReference type="NCBI Taxonomy" id="890055"/>
    <lineage>
        <taxon>Bacteria</taxon>
        <taxon>Pseudomonadati</taxon>
        <taxon>Bacteroidota</taxon>
        <taxon>Cytophagia</taxon>
        <taxon>Cytophagales</taxon>
        <taxon>Hymenobacteraceae</taxon>
        <taxon>Pontibacter</taxon>
    </lineage>
</organism>
<name>A0ABV1RRU3_9BACT</name>
<evidence type="ECO:0000313" key="1">
    <source>
        <dbReference type="EMBL" id="MER2997115.1"/>
    </source>
</evidence>
<dbReference type="Gene3D" id="2.60.40.10">
    <property type="entry name" value="Immunoglobulins"/>
    <property type="match status" value="3"/>
</dbReference>